<keyword evidence="5 14" id="KW-0808">Transferase</keyword>
<dbReference type="InterPro" id="IPR006592">
    <property type="entry name" value="RNA_pol_N"/>
</dbReference>
<dbReference type="Pfam" id="PF04998">
    <property type="entry name" value="RNA_pol_Rpb1_5"/>
    <property type="match status" value="1"/>
</dbReference>
<accession>A0ABQ8USU9</accession>
<dbReference type="Gene3D" id="6.10.250.2940">
    <property type="match status" value="1"/>
</dbReference>
<organism evidence="17 18">
    <name type="scientific">Paratrimastix pyriformis</name>
    <dbReference type="NCBI Taxonomy" id="342808"/>
    <lineage>
        <taxon>Eukaryota</taxon>
        <taxon>Metamonada</taxon>
        <taxon>Preaxostyla</taxon>
        <taxon>Paratrimastigidae</taxon>
        <taxon>Paratrimastix</taxon>
    </lineage>
</organism>
<comment type="similarity">
    <text evidence="2 14">Belongs to the RNA polymerase beta' chain family.</text>
</comment>
<keyword evidence="12 14" id="KW-0804">Transcription</keyword>
<feature type="compositionally biased region" description="Low complexity" evidence="15">
    <location>
        <begin position="1582"/>
        <end position="1744"/>
    </location>
</feature>
<feature type="region of interest" description="Disordered" evidence="15">
    <location>
        <begin position="141"/>
        <end position="188"/>
    </location>
</feature>
<dbReference type="Gene3D" id="1.10.132.30">
    <property type="match status" value="1"/>
</dbReference>
<evidence type="ECO:0000256" key="11">
    <source>
        <dbReference type="ARBA" id="ARBA00023125"/>
    </source>
</evidence>
<dbReference type="Pfam" id="PF04990">
    <property type="entry name" value="RNA_pol_Rpb1_7"/>
    <property type="match status" value="1"/>
</dbReference>
<feature type="compositionally biased region" description="Low complexity" evidence="15">
    <location>
        <begin position="1765"/>
        <end position="1807"/>
    </location>
</feature>
<feature type="compositionally biased region" description="Low complexity" evidence="15">
    <location>
        <begin position="1531"/>
        <end position="1558"/>
    </location>
</feature>
<keyword evidence="9" id="KW-0862">Zinc</keyword>
<dbReference type="InterPro" id="IPR007080">
    <property type="entry name" value="RNA_pol_Rpb1_1"/>
</dbReference>
<feature type="region of interest" description="Disordered" evidence="15">
    <location>
        <begin position="1502"/>
        <end position="1569"/>
    </location>
</feature>
<keyword evidence="4" id="KW-0597">Phosphoprotein</keyword>
<evidence type="ECO:0000256" key="2">
    <source>
        <dbReference type="ARBA" id="ARBA00006460"/>
    </source>
</evidence>
<evidence type="ECO:0000256" key="13">
    <source>
        <dbReference type="ARBA" id="ARBA00023242"/>
    </source>
</evidence>
<evidence type="ECO:0000256" key="6">
    <source>
        <dbReference type="ARBA" id="ARBA00022695"/>
    </source>
</evidence>
<dbReference type="InterPro" id="IPR000722">
    <property type="entry name" value="RNA_pol_asu"/>
</dbReference>
<protein>
    <recommendedName>
        <fullName evidence="14">DNA-directed RNA polymerase subunit</fullName>
        <ecNumber evidence="14">2.7.7.6</ecNumber>
    </recommendedName>
</protein>
<feature type="compositionally biased region" description="Basic and acidic residues" evidence="15">
    <location>
        <begin position="148"/>
        <end position="160"/>
    </location>
</feature>
<dbReference type="SUPFAM" id="SSF64484">
    <property type="entry name" value="beta and beta-prime subunits of DNA dependent RNA-polymerase"/>
    <property type="match status" value="1"/>
</dbReference>
<dbReference type="Gene3D" id="4.10.860.120">
    <property type="entry name" value="RNA polymerase II, clamp domain"/>
    <property type="match status" value="1"/>
</dbReference>
<dbReference type="NCBIfam" id="NF006336">
    <property type="entry name" value="PRK08566.1"/>
    <property type="match status" value="1"/>
</dbReference>
<evidence type="ECO:0000256" key="4">
    <source>
        <dbReference type="ARBA" id="ARBA00022553"/>
    </source>
</evidence>
<reference evidence="17" key="1">
    <citation type="journal article" date="2022" name="bioRxiv">
        <title>Genomics of Preaxostyla Flagellates Illuminates Evolutionary Transitions and the Path Towards Mitochondrial Loss.</title>
        <authorList>
            <person name="Novak L.V.F."/>
            <person name="Treitli S.C."/>
            <person name="Pyrih J."/>
            <person name="Halakuc P."/>
            <person name="Pipaliya S.V."/>
            <person name="Vacek V."/>
            <person name="Brzon O."/>
            <person name="Soukal P."/>
            <person name="Eme L."/>
            <person name="Dacks J.B."/>
            <person name="Karnkowska A."/>
            <person name="Elias M."/>
            <person name="Hampl V."/>
        </authorList>
    </citation>
    <scope>NUCLEOTIDE SEQUENCE</scope>
    <source>
        <strain evidence="17">RCP-MX</strain>
    </source>
</reference>
<keyword evidence="10" id="KW-0460">Magnesium</keyword>
<comment type="caution">
    <text evidence="17">The sequence shown here is derived from an EMBL/GenBank/DDBJ whole genome shotgun (WGS) entry which is preliminary data.</text>
</comment>
<evidence type="ECO:0000313" key="18">
    <source>
        <dbReference type="Proteomes" id="UP001141327"/>
    </source>
</evidence>
<evidence type="ECO:0000313" key="17">
    <source>
        <dbReference type="EMBL" id="KAJ4462204.1"/>
    </source>
</evidence>
<dbReference type="Pfam" id="PF04997">
    <property type="entry name" value="RNA_pol_Rpb1_1"/>
    <property type="match status" value="1"/>
</dbReference>
<dbReference type="InterPro" id="IPR042102">
    <property type="entry name" value="RNA_pol_Rpb1_3_sf"/>
</dbReference>
<dbReference type="PANTHER" id="PTHR19376:SF37">
    <property type="entry name" value="DNA-DIRECTED RNA POLYMERASE II SUBUNIT RPB1"/>
    <property type="match status" value="1"/>
</dbReference>
<evidence type="ECO:0000256" key="8">
    <source>
        <dbReference type="ARBA" id="ARBA00022737"/>
    </source>
</evidence>
<dbReference type="Gene3D" id="1.10.150.390">
    <property type="match status" value="1"/>
</dbReference>
<evidence type="ECO:0000256" key="7">
    <source>
        <dbReference type="ARBA" id="ARBA00022723"/>
    </source>
</evidence>
<dbReference type="PRINTS" id="PR01217">
    <property type="entry name" value="PRICHEXTENSN"/>
</dbReference>
<name>A0ABQ8USU9_9EUKA</name>
<dbReference type="PROSITE" id="PS00115">
    <property type="entry name" value="RNA_POL_II_REPEAT"/>
    <property type="match status" value="14"/>
</dbReference>
<keyword evidence="18" id="KW-1185">Reference proteome</keyword>
<keyword evidence="7" id="KW-0479">Metal-binding</keyword>
<feature type="domain" description="RNA polymerase N-terminal" evidence="16">
    <location>
        <begin position="243"/>
        <end position="547"/>
    </location>
</feature>
<comment type="subcellular location">
    <subcellularLocation>
        <location evidence="1">Nucleus</location>
    </subcellularLocation>
</comment>
<dbReference type="InterPro" id="IPR038120">
    <property type="entry name" value="Rpb1_funnel_sf"/>
</dbReference>
<dbReference type="Gene3D" id="3.30.1490.180">
    <property type="entry name" value="RNA polymerase ii"/>
    <property type="match status" value="1"/>
</dbReference>
<dbReference type="InterPro" id="IPR000684">
    <property type="entry name" value="RNA_pol_II_repeat_euk"/>
</dbReference>
<dbReference type="CDD" id="cd02584">
    <property type="entry name" value="RNAP_II_Rpb1_C"/>
    <property type="match status" value="1"/>
</dbReference>
<evidence type="ECO:0000256" key="10">
    <source>
        <dbReference type="ARBA" id="ARBA00022842"/>
    </source>
</evidence>
<keyword evidence="8" id="KW-0677">Repeat</keyword>
<dbReference type="InterPro" id="IPR007073">
    <property type="entry name" value="RNA_pol_Rpb1_7"/>
</dbReference>
<dbReference type="EC" id="2.7.7.6" evidence="14"/>
<dbReference type="InterPro" id="IPR007075">
    <property type="entry name" value="RNA_pol_Rpb1_6"/>
</dbReference>
<dbReference type="Pfam" id="PF05000">
    <property type="entry name" value="RNA_pol_Rpb1_4"/>
    <property type="match status" value="1"/>
</dbReference>
<evidence type="ECO:0000256" key="3">
    <source>
        <dbReference type="ARBA" id="ARBA00022478"/>
    </source>
</evidence>
<dbReference type="PANTHER" id="PTHR19376">
    <property type="entry name" value="DNA-DIRECTED RNA POLYMERASE"/>
    <property type="match status" value="1"/>
</dbReference>
<dbReference type="SMART" id="SM00663">
    <property type="entry name" value="RPOLA_N"/>
    <property type="match status" value="1"/>
</dbReference>
<sequence length="1816" mass="199767">MLRPSLAPEAVIDHVQFGILSPEVVLSMSVLEVVNQQTDQGGVLQKGGLLDPLMGPDRHTRCLTCSGDYQECPGHFGHITLENHVYHYGFLPLVLKILRCVCCQCSKLLVDKADPRLQRVLQMKNPRNRLREIMKMTSNAKTCGSGDEVAKKDGDEKQAEEAEPTEEGAEDKKKKKPRRPGCGAAQPKFMRSGLGIKRKTVKSDTEAATDTPFSASEAFEVLRKISDEDCRIMGLNPKLAHPSWMVLKVLPVPPPAVRPSIMLDSSRSSKDDLTYKLSDIIQANNLVRSYKQKGSANHTLANATEVLQWTVATYFDNTIPGQPLAKQKSGKPVKSISQRLKGKEGRIRGNLMGKRVDFSARTVITPDPLLSIDQVGVPKSIALNMTYPERVTPFNIEQLQKMVDNGPDTHPGARYFVRAADGEQFDLRHVHDPHDKRLAIGDIVERHIMDGDFILFNRQPSLHKMSIMGHRIKIMPYSSFRLNLSCTTPYNADFDGDEMNLHVPQSQETRAETRELMMVQRQIVTPASNKPVISVVQDALLGSRNFTKRDSFLEKDLLMNCLMWIPNWDGVIPEAAILKPRPLWTGKQVFSRIIPAEINLERTSGWHPDPAKDPENANDPLYPLDSVVIIENGELICGTLCKKTLGNGTGSLIHVIWKDKGPEAAKEFLNNTQRVINYWLLQHGFTIGIQDTIADVATLRNIMETIKQAQEKVTQLIKLFIEDKLDEKPGKTKQESFEIEVNKALNEATNTAGSSAQKSLSDRNNIKNIVSGGSKGSNINVSQIIACVGQQNVEGKRIPYGFHQRTLPHFTANDNGAESRGFVENSYLRGLTPQEFFFHTMGGREGLIDTAVKTSETGYIQRRLVKAMEDVSIRYDGTVRNSIDEVVQFAYGEDGMSGEFMETQKFEILTLADKKFVDKFRFPLDGLALTATGSFKSDALRQLEVFLQREVVEQLEDPRALEILREEFAQLQEDRQLMRTEIMASGEPSWPMPVNITRLMWTAKKKFAIDVKRPTALSPVKVVTEVRKLGQRLVVVPGKDSIAEEAQKNATLLFNVLLRSMLNSYVITKEHRLTPEAFDWLLGEIATRFQQASAHPGEMVGPIAAQSIGEPATQMTLNTFHYAGVSAKNVTLGVPRLKELINVAKKTRTPSLTVFLRSPYSDTMDGAMEVQSEISYCTLRHVTAQSEIWYDPDEQHTVIPEDDLFVKTYYEIEELPQKMSPWLLRLVLDRPMMMAHKLQMHDIADKIREHFSGDLHCIFSDDNAEKLVVRLRMVQENKDDAMSASEDDIFLKKVEVNMLQELTLKGIPDIKKVSLRESKRTIIKPDGTYGTQNEWVLETDGCNLAQVMCHEKVDPTRTITNNIIEAAQVLGIEAVRNTLLKELRQVIEFDGSYVNYRHLALLADVMTSRGYLMAITRHGINRQDTGPLLRCSFEETVDMLNDAAGFAELDRLTGVSSNIMLGQIAPVGTGTFDTLLDEERCREAIPVLPSAIEGAAGMETEDGLTASPQMTPLYQASPAMSGASPRSASTPFSPFGPGSPLPGDVMFSPSPGSGAAPGQPSPYAPASQPVYSNAHPGYVPASPSYSPSSPAYTPSSPSYSPASPSYSPASPSYSPASPSYSPSSPSYSPSSPSYSPSSPSYSPSSPSYSPSSPSYSPSSPSYSPSSPSYSPSSPSYSPSSPSYSPSSPSYSPSSPSYSPSSPSYSPSSPSYSPSSPNYSPSSPSYSPSSPSYSPSSPSYSPSSPNYTPDSVKPAGVPIKSEQGRASPSYSPSSPAYTPDSAGSPASPSYSPSSPSYSPSSPAYTPDSVPAPDRKAP</sequence>
<evidence type="ECO:0000256" key="12">
    <source>
        <dbReference type="ARBA" id="ARBA00023163"/>
    </source>
</evidence>
<dbReference type="Gene3D" id="1.10.274.100">
    <property type="entry name" value="RNA polymerase Rpb1, domain 3"/>
    <property type="match status" value="1"/>
</dbReference>
<feature type="region of interest" description="Disordered" evidence="15">
    <location>
        <begin position="1582"/>
        <end position="1816"/>
    </location>
</feature>
<evidence type="ECO:0000256" key="1">
    <source>
        <dbReference type="ARBA" id="ARBA00004123"/>
    </source>
</evidence>
<evidence type="ECO:0000259" key="16">
    <source>
        <dbReference type="SMART" id="SM00663"/>
    </source>
</evidence>
<dbReference type="Gene3D" id="3.30.1360.140">
    <property type="match status" value="1"/>
</dbReference>
<keyword evidence="13" id="KW-0539">Nucleus</keyword>
<dbReference type="Gene3D" id="2.40.40.20">
    <property type="match status" value="1"/>
</dbReference>
<evidence type="ECO:0000256" key="14">
    <source>
        <dbReference type="RuleBase" id="RU004279"/>
    </source>
</evidence>
<keyword evidence="6 14" id="KW-0548">Nucleotidyltransferase</keyword>
<dbReference type="GO" id="GO:0000428">
    <property type="term" value="C:DNA-directed RNA polymerase complex"/>
    <property type="evidence" value="ECO:0007669"/>
    <property type="project" value="UniProtKB-KW"/>
</dbReference>
<dbReference type="InterPro" id="IPR007066">
    <property type="entry name" value="RNA_pol_Rpb1_3"/>
</dbReference>
<dbReference type="InterPro" id="IPR045867">
    <property type="entry name" value="DNA-dir_RpoC_beta_prime"/>
</dbReference>
<evidence type="ECO:0000256" key="5">
    <source>
        <dbReference type="ARBA" id="ARBA00022679"/>
    </source>
</evidence>
<evidence type="ECO:0000256" key="9">
    <source>
        <dbReference type="ARBA" id="ARBA00022833"/>
    </source>
</evidence>
<keyword evidence="11" id="KW-0238">DNA-binding</keyword>
<keyword evidence="3 14" id="KW-0240">DNA-directed RNA polymerase</keyword>
<dbReference type="InterPro" id="IPR007083">
    <property type="entry name" value="RNA_pol_Rpb1_4"/>
</dbReference>
<gene>
    <name evidence="17" type="ORF">PAPYR_1390</name>
</gene>
<proteinExistence type="inferred from homology"/>
<comment type="catalytic activity">
    <reaction evidence="14">
        <text>RNA(n) + a ribonucleoside 5'-triphosphate = RNA(n+1) + diphosphate</text>
        <dbReference type="Rhea" id="RHEA:21248"/>
        <dbReference type="Rhea" id="RHEA-COMP:14527"/>
        <dbReference type="Rhea" id="RHEA-COMP:17342"/>
        <dbReference type="ChEBI" id="CHEBI:33019"/>
        <dbReference type="ChEBI" id="CHEBI:61557"/>
        <dbReference type="ChEBI" id="CHEBI:140395"/>
        <dbReference type="EC" id="2.7.7.6"/>
    </reaction>
</comment>
<comment type="function">
    <text evidence="14">DNA-dependent RNA polymerase catalyzes the transcription of DNA into RNA using the four ribonucleoside triphosphates as substrates.</text>
</comment>
<dbReference type="Pfam" id="PF04983">
    <property type="entry name" value="RNA_pol_Rpb1_3"/>
    <property type="match status" value="1"/>
</dbReference>
<dbReference type="InterPro" id="IPR038593">
    <property type="entry name" value="RNA_pol_Rpb1_7_sf"/>
</dbReference>
<dbReference type="InterPro" id="IPR044893">
    <property type="entry name" value="RNA_pol_Rpb1_clamp_domain"/>
</dbReference>
<dbReference type="Pfam" id="PF00623">
    <property type="entry name" value="RNA_pol_Rpb1_2"/>
    <property type="match status" value="1"/>
</dbReference>
<evidence type="ECO:0000256" key="15">
    <source>
        <dbReference type="SAM" id="MobiDB-lite"/>
    </source>
</evidence>
<dbReference type="CDD" id="cd02733">
    <property type="entry name" value="RNAP_II_RPB1_N"/>
    <property type="match status" value="1"/>
</dbReference>
<dbReference type="InterPro" id="IPR007081">
    <property type="entry name" value="RNA_pol_Rpb1_5"/>
</dbReference>
<dbReference type="Proteomes" id="UP001141327">
    <property type="component" value="Unassembled WGS sequence"/>
</dbReference>
<dbReference type="Pfam" id="PF04992">
    <property type="entry name" value="RNA_pol_Rpb1_6"/>
    <property type="match status" value="1"/>
</dbReference>
<dbReference type="EMBL" id="JAPMOS010000004">
    <property type="protein sequence ID" value="KAJ4462204.1"/>
    <property type="molecule type" value="Genomic_DNA"/>
</dbReference>
<dbReference type="Gene3D" id="6.20.50.80">
    <property type="match status" value="1"/>
</dbReference>